<dbReference type="PANTHER" id="PTHR12916">
    <property type="entry name" value="CYTOCHROME C OXIDASE POLYPEPTIDE VIC-2"/>
    <property type="match status" value="1"/>
</dbReference>
<dbReference type="SMART" id="SM00181">
    <property type="entry name" value="EGF"/>
    <property type="match status" value="1"/>
</dbReference>
<evidence type="ECO:0000256" key="3">
    <source>
        <dbReference type="ARBA" id="ARBA00023157"/>
    </source>
</evidence>
<dbReference type="InterPro" id="IPR009030">
    <property type="entry name" value="Growth_fac_rcpt_cys_sf"/>
</dbReference>
<protein>
    <submittedName>
        <fullName evidence="7">EGF-like domain-containing protein</fullName>
    </submittedName>
</protein>
<reference evidence="7" key="1">
    <citation type="submission" date="2016-11" db="UniProtKB">
        <authorList>
            <consortium name="WormBaseParasite"/>
        </authorList>
    </citation>
    <scope>IDENTIFICATION</scope>
</reference>
<dbReference type="InterPro" id="IPR001881">
    <property type="entry name" value="EGF-like_Ca-bd_dom"/>
</dbReference>
<dbReference type="PROSITE" id="PS50026">
    <property type="entry name" value="EGF_3"/>
    <property type="match status" value="1"/>
</dbReference>
<dbReference type="Proteomes" id="UP000095283">
    <property type="component" value="Unplaced"/>
</dbReference>
<dbReference type="SUPFAM" id="SSF57184">
    <property type="entry name" value="Growth factor receptor domain"/>
    <property type="match status" value="1"/>
</dbReference>
<feature type="domain" description="EGF-like" evidence="5">
    <location>
        <begin position="33"/>
        <end position="74"/>
    </location>
</feature>
<organism evidence="6 7">
    <name type="scientific">Heterorhabditis bacteriophora</name>
    <name type="common">Entomopathogenic nematode worm</name>
    <dbReference type="NCBI Taxonomy" id="37862"/>
    <lineage>
        <taxon>Eukaryota</taxon>
        <taxon>Metazoa</taxon>
        <taxon>Ecdysozoa</taxon>
        <taxon>Nematoda</taxon>
        <taxon>Chromadorea</taxon>
        <taxon>Rhabditida</taxon>
        <taxon>Rhabditina</taxon>
        <taxon>Rhabditomorpha</taxon>
        <taxon>Strongyloidea</taxon>
        <taxon>Heterorhabditidae</taxon>
        <taxon>Heterorhabditis</taxon>
    </lineage>
</organism>
<dbReference type="GO" id="GO:0005112">
    <property type="term" value="F:Notch binding"/>
    <property type="evidence" value="ECO:0007669"/>
    <property type="project" value="TreeGrafter"/>
</dbReference>
<keyword evidence="6" id="KW-1185">Reference proteome</keyword>
<evidence type="ECO:0000313" key="7">
    <source>
        <dbReference type="WBParaSite" id="Hba_19794"/>
    </source>
</evidence>
<dbReference type="GO" id="GO:0005509">
    <property type="term" value="F:calcium ion binding"/>
    <property type="evidence" value="ECO:0007669"/>
    <property type="project" value="InterPro"/>
</dbReference>
<keyword evidence="2" id="KW-0677">Repeat</keyword>
<dbReference type="Pfam" id="PF07645">
    <property type="entry name" value="EGF_CA"/>
    <property type="match status" value="1"/>
</dbReference>
<evidence type="ECO:0000259" key="5">
    <source>
        <dbReference type="PROSITE" id="PS50026"/>
    </source>
</evidence>
<dbReference type="Pfam" id="PF12661">
    <property type="entry name" value="hEGF"/>
    <property type="match status" value="1"/>
</dbReference>
<dbReference type="InterPro" id="IPR013032">
    <property type="entry name" value="EGF-like_CS"/>
</dbReference>
<evidence type="ECO:0000256" key="1">
    <source>
        <dbReference type="ARBA" id="ARBA00022536"/>
    </source>
</evidence>
<evidence type="ECO:0000313" key="6">
    <source>
        <dbReference type="Proteomes" id="UP000095283"/>
    </source>
</evidence>
<dbReference type="InterPro" id="IPR049883">
    <property type="entry name" value="NOTCH1_EGF-like"/>
</dbReference>
<comment type="caution">
    <text evidence="4">Lacks conserved residue(s) required for the propagation of feature annotation.</text>
</comment>
<evidence type="ECO:0000256" key="4">
    <source>
        <dbReference type="PROSITE-ProRule" id="PRU00076"/>
    </source>
</evidence>
<dbReference type="Pfam" id="PF00008">
    <property type="entry name" value="EGF"/>
    <property type="match status" value="1"/>
</dbReference>
<dbReference type="InterPro" id="IPR000742">
    <property type="entry name" value="EGF"/>
</dbReference>
<proteinExistence type="predicted"/>
<dbReference type="SMART" id="SM00179">
    <property type="entry name" value="EGF_CA"/>
    <property type="match status" value="1"/>
</dbReference>
<dbReference type="PANTHER" id="PTHR12916:SF13">
    <property type="entry name" value="SUSHI, VON WILLEBRAND FACTOR TYPE A, EGF AND PENTRAXIN DOMAIN-CONTAINING PROTEIN 1-LIKE"/>
    <property type="match status" value="1"/>
</dbReference>
<dbReference type="WBParaSite" id="Hba_19794">
    <property type="protein sequence ID" value="Hba_19794"/>
    <property type="gene ID" value="Hba_19794"/>
</dbReference>
<sequence>MLQQEGYTCQCNPGFADVSTDRVNRPGRICQRTSNECNSKTTYGVDCDRNAACVDTPEGFQCVCQPGFVDVSASCVEVVNECATGQADCSSNADCFDRPEGYECK</sequence>
<dbReference type="Gene3D" id="2.10.25.10">
    <property type="entry name" value="Laminin"/>
    <property type="match status" value="2"/>
</dbReference>
<dbReference type="GO" id="GO:0007219">
    <property type="term" value="P:Notch signaling pathway"/>
    <property type="evidence" value="ECO:0007669"/>
    <property type="project" value="TreeGrafter"/>
</dbReference>
<name>A0A1I7XR32_HETBA</name>
<keyword evidence="1 4" id="KW-0245">EGF-like domain</keyword>
<dbReference type="InterPro" id="IPR000152">
    <property type="entry name" value="EGF-type_Asp/Asn_hydroxyl_site"/>
</dbReference>
<dbReference type="AlphaFoldDB" id="A0A1I7XR32"/>
<dbReference type="PROSITE" id="PS00010">
    <property type="entry name" value="ASX_HYDROXYL"/>
    <property type="match status" value="1"/>
</dbReference>
<accession>A0A1I7XR32</accession>
<evidence type="ECO:0000256" key="2">
    <source>
        <dbReference type="ARBA" id="ARBA00022737"/>
    </source>
</evidence>
<keyword evidence="3" id="KW-1015">Disulfide bond</keyword>